<dbReference type="SUPFAM" id="SSF53167">
    <property type="entry name" value="Purine and uridine phosphorylases"/>
    <property type="match status" value="1"/>
</dbReference>
<dbReference type="PANTHER" id="PTHR37822:SF2">
    <property type="entry name" value="SPORE PHOTOPRODUCT LYASE"/>
    <property type="match status" value="1"/>
</dbReference>
<dbReference type="EMBL" id="UINC01188946">
    <property type="protein sequence ID" value="SVE02404.1"/>
    <property type="molecule type" value="Genomic_DNA"/>
</dbReference>
<dbReference type="GO" id="GO:0009116">
    <property type="term" value="P:nucleoside metabolic process"/>
    <property type="evidence" value="ECO:0007669"/>
    <property type="project" value="InterPro"/>
</dbReference>
<dbReference type="InterPro" id="IPR035994">
    <property type="entry name" value="Nucleoside_phosphorylase_sf"/>
</dbReference>
<feature type="non-terminal residue" evidence="1">
    <location>
        <position position="171"/>
    </location>
</feature>
<dbReference type="InterPro" id="IPR049539">
    <property type="entry name" value="SPL"/>
</dbReference>
<accession>A0A383A3Y4</accession>
<dbReference type="GO" id="GO:1904047">
    <property type="term" value="F:S-adenosyl-L-methionine binding"/>
    <property type="evidence" value="ECO:0007669"/>
    <property type="project" value="TreeGrafter"/>
</dbReference>
<dbReference type="AlphaFoldDB" id="A0A383A3Y4"/>
<dbReference type="PANTHER" id="PTHR37822">
    <property type="entry name" value="SPORE PHOTOPRODUCT LYASE-RELATED"/>
    <property type="match status" value="1"/>
</dbReference>
<dbReference type="Gene3D" id="3.40.50.1580">
    <property type="entry name" value="Nucleoside phosphorylase domain"/>
    <property type="match status" value="1"/>
</dbReference>
<evidence type="ECO:0000313" key="1">
    <source>
        <dbReference type="EMBL" id="SVE02404.1"/>
    </source>
</evidence>
<reference evidence="1" key="1">
    <citation type="submission" date="2018-05" db="EMBL/GenBank/DDBJ databases">
        <authorList>
            <person name="Lanie J.A."/>
            <person name="Ng W.-L."/>
            <person name="Kazmierczak K.M."/>
            <person name="Andrzejewski T.M."/>
            <person name="Davidsen T.M."/>
            <person name="Wayne K.J."/>
            <person name="Tettelin H."/>
            <person name="Glass J.I."/>
            <person name="Rusch D."/>
            <person name="Podicherti R."/>
            <person name="Tsui H.-C.T."/>
            <person name="Winkler M.E."/>
        </authorList>
    </citation>
    <scope>NUCLEOTIDE SEQUENCE</scope>
</reference>
<dbReference type="GO" id="GO:0042601">
    <property type="term" value="C:endospore-forming forespore"/>
    <property type="evidence" value="ECO:0007669"/>
    <property type="project" value="TreeGrafter"/>
</dbReference>
<proteinExistence type="predicted"/>
<protein>
    <recommendedName>
        <fullName evidence="2">Nucleoside phosphorylase domain-containing protein</fullName>
    </recommendedName>
</protein>
<dbReference type="GO" id="GO:0051539">
    <property type="term" value="F:4 iron, 4 sulfur cluster binding"/>
    <property type="evidence" value="ECO:0007669"/>
    <property type="project" value="TreeGrafter"/>
</dbReference>
<sequence>MTSRMGQVNIVVAHALEARPLIKCFGLKPNKAVGTLTIYSNDTGVCVVITGMGKQSSHATTNRLAVLLTNDLGVQEGWLNVGIAGHKTAEVGSGFLANKIIDAGSAKAVYPVPVLKDKPTSAVITVDQPELEYSEDAVYEMEAFGFWAAASNHSFIELVQVYKIISDNLKY</sequence>
<name>A0A383A3Y4_9ZZZZ</name>
<organism evidence="1">
    <name type="scientific">marine metagenome</name>
    <dbReference type="NCBI Taxonomy" id="408172"/>
    <lineage>
        <taxon>unclassified sequences</taxon>
        <taxon>metagenomes</taxon>
        <taxon>ecological metagenomes</taxon>
    </lineage>
</organism>
<evidence type="ECO:0008006" key="2">
    <source>
        <dbReference type="Google" id="ProtNLM"/>
    </source>
</evidence>
<gene>
    <name evidence="1" type="ORF">METZ01_LOCUS455258</name>
</gene>
<dbReference type="GO" id="GO:0003913">
    <property type="term" value="F:DNA photolyase activity"/>
    <property type="evidence" value="ECO:0007669"/>
    <property type="project" value="TreeGrafter"/>
</dbReference>